<keyword evidence="5" id="KW-1185">Reference proteome</keyword>
<reference key="1">
    <citation type="submission" date="2007-01" db="EMBL/GenBank/DDBJ databases">
        <title>The Genome Sequence of Puccinia graminis f. sp. tritici Strain CRL 75-36-700-3.</title>
        <authorList>
            <consortium name="The Broad Institute Genome Sequencing Platform"/>
            <person name="Birren B."/>
            <person name="Lander E."/>
            <person name="Galagan J."/>
            <person name="Nusbaum C."/>
            <person name="Devon K."/>
            <person name="Cuomo C."/>
            <person name="Jaffe D."/>
            <person name="Butler J."/>
            <person name="Alvarez P."/>
            <person name="Gnerre S."/>
            <person name="Grabherr M."/>
            <person name="Mauceli E."/>
            <person name="Brockman W."/>
            <person name="Young S."/>
            <person name="LaButti K."/>
            <person name="Sykes S."/>
            <person name="DeCaprio D."/>
            <person name="Crawford M."/>
            <person name="Koehrsen M."/>
            <person name="Engels R."/>
            <person name="Montgomery P."/>
            <person name="Pearson M."/>
            <person name="Howarth C."/>
            <person name="Larson L."/>
            <person name="White J."/>
            <person name="Zeng Q."/>
            <person name="Kodira C."/>
            <person name="Yandava C."/>
            <person name="Alvarado L."/>
            <person name="O'Leary S."/>
            <person name="Szabo L."/>
            <person name="Dean R."/>
            <person name="Schein J."/>
        </authorList>
    </citation>
    <scope>NUCLEOTIDE SEQUENCE</scope>
    <source>
        <strain>CRL 75-36-700-3</strain>
    </source>
</reference>
<feature type="domain" description="AMP-dependent synthetase/ligase" evidence="3">
    <location>
        <begin position="15"/>
        <end position="230"/>
    </location>
</feature>
<dbReference type="eggNOG" id="KOG1176">
    <property type="taxonomic scope" value="Eukaryota"/>
</dbReference>
<dbReference type="RefSeq" id="XP_003329350.2">
    <property type="nucleotide sequence ID" value="XM_003329302.2"/>
</dbReference>
<dbReference type="PROSITE" id="PS00455">
    <property type="entry name" value="AMP_BINDING"/>
    <property type="match status" value="1"/>
</dbReference>
<dbReference type="PANTHER" id="PTHR24096">
    <property type="entry name" value="LONG-CHAIN-FATTY-ACID--COA LIGASE"/>
    <property type="match status" value="1"/>
</dbReference>
<protein>
    <recommendedName>
        <fullName evidence="3">AMP-dependent synthetase/ligase domain-containing protein</fullName>
    </recommendedName>
</protein>
<dbReference type="VEuPathDB" id="FungiDB:PGTG_10402"/>
<dbReference type="KEGG" id="pgr:PGTG_10402"/>
<dbReference type="InterPro" id="IPR042099">
    <property type="entry name" value="ANL_N_sf"/>
</dbReference>
<name>E3KKV6_PUCGT</name>
<dbReference type="AlphaFoldDB" id="E3KKV6"/>
<gene>
    <name evidence="4" type="ORF">PGTG_10402</name>
</gene>
<dbReference type="InterPro" id="IPR045851">
    <property type="entry name" value="AMP-bd_C_sf"/>
</dbReference>
<accession>E3KKV6</accession>
<sequence length="586" mass="63712">MSAEALSSPEPRCIDVGSGESWSLSQILDHAETLAKFLVSSFGGRRSTWNTGGANVDYEVITVGVLAPNIPAIPIVAYSCMAAGLPVTPLPVGSSSSEIAYLVCLAQCEIVFVHPSQLETIKTSGYPAERIILTEPFEGWDGQILPDLLVIARSLPEFTIDGKHPMPKHQVALVVFSSGSTGNPKAVMITHQNIYALLICRVLTSGANVGVEKKTAVILSVLPMYDVADCLIHNSKAIFMERGPNMRPYSRFLIGVIIPLLDGVTQCIMRSWNVKAVFRAIAEYNITTLGLVPTMALQIISAADQLEDVDLSSLNSVFVGSSAINPIQKQRLFELLTSRGALTGQQDGSSIIDGYGMSETTSAITTWSKDGTPASRARLGTVGFLIPGSEARIISEFSDNPMGEDVPKHTPGELCLRSPTIMKGYLGNPEATRATFTADGWLRTGDKMRIDAEGHLIYFDRLKDTFKNRGKQVSPSEISSLIYKHHSDLIAEISVIGVPAQGDSETVGEEAWAFLALKVDSLSQKEKERLAESIKAITREQLSIHKWVVRVEFLDELPKGSTHKILVRALRDLAIKLTTNKHQSKL</sequence>
<dbReference type="HOGENOM" id="CLU_000022_59_2_1"/>
<organism evidence="4 5">
    <name type="scientific">Puccinia graminis f. sp. tritici (strain CRL 75-36-700-3 / race SCCL)</name>
    <name type="common">Black stem rust fungus</name>
    <dbReference type="NCBI Taxonomy" id="418459"/>
    <lineage>
        <taxon>Eukaryota</taxon>
        <taxon>Fungi</taxon>
        <taxon>Dikarya</taxon>
        <taxon>Basidiomycota</taxon>
        <taxon>Pucciniomycotina</taxon>
        <taxon>Pucciniomycetes</taxon>
        <taxon>Pucciniales</taxon>
        <taxon>Pucciniaceae</taxon>
        <taxon>Puccinia</taxon>
    </lineage>
</organism>
<dbReference type="STRING" id="418459.E3KKV6"/>
<dbReference type="EMBL" id="DS178292">
    <property type="protein sequence ID" value="EFP84931.2"/>
    <property type="molecule type" value="Genomic_DNA"/>
</dbReference>
<evidence type="ECO:0000313" key="5">
    <source>
        <dbReference type="Proteomes" id="UP000008783"/>
    </source>
</evidence>
<dbReference type="Pfam" id="PF00501">
    <property type="entry name" value="AMP-binding"/>
    <property type="match status" value="2"/>
</dbReference>
<keyword evidence="2" id="KW-0436">Ligase</keyword>
<dbReference type="GO" id="GO:0016405">
    <property type="term" value="F:CoA-ligase activity"/>
    <property type="evidence" value="ECO:0000318"/>
    <property type="project" value="GO_Central"/>
</dbReference>
<reference evidence="5" key="2">
    <citation type="journal article" date="2011" name="Proc. Natl. Acad. Sci. U.S.A.">
        <title>Obligate biotrophy features unraveled by the genomic analysis of rust fungi.</title>
        <authorList>
            <person name="Duplessis S."/>
            <person name="Cuomo C.A."/>
            <person name="Lin Y.-C."/>
            <person name="Aerts A."/>
            <person name="Tisserant E."/>
            <person name="Veneault-Fourrey C."/>
            <person name="Joly D.L."/>
            <person name="Hacquard S."/>
            <person name="Amselem J."/>
            <person name="Cantarel B.L."/>
            <person name="Chiu R."/>
            <person name="Coutinho P.M."/>
            <person name="Feau N."/>
            <person name="Field M."/>
            <person name="Frey P."/>
            <person name="Gelhaye E."/>
            <person name="Goldberg J."/>
            <person name="Grabherr M.G."/>
            <person name="Kodira C.D."/>
            <person name="Kohler A."/>
            <person name="Kuees U."/>
            <person name="Lindquist E.A."/>
            <person name="Lucas S.M."/>
            <person name="Mago R."/>
            <person name="Mauceli E."/>
            <person name="Morin E."/>
            <person name="Murat C."/>
            <person name="Pangilinan J.L."/>
            <person name="Park R."/>
            <person name="Pearson M."/>
            <person name="Quesneville H."/>
            <person name="Rouhier N."/>
            <person name="Sakthikumar S."/>
            <person name="Salamov A.A."/>
            <person name="Schmutz J."/>
            <person name="Selles B."/>
            <person name="Shapiro H."/>
            <person name="Tanguay P."/>
            <person name="Tuskan G.A."/>
            <person name="Henrissat B."/>
            <person name="Van de Peer Y."/>
            <person name="Rouze P."/>
            <person name="Ellis J.G."/>
            <person name="Dodds P.N."/>
            <person name="Schein J.E."/>
            <person name="Zhong S."/>
            <person name="Hamelin R.C."/>
            <person name="Grigoriev I.V."/>
            <person name="Szabo L.J."/>
            <person name="Martin F."/>
        </authorList>
    </citation>
    <scope>NUCLEOTIDE SEQUENCE [LARGE SCALE GENOMIC DNA]</scope>
    <source>
        <strain evidence="5">CRL 75-36-700-3 / race SCCL</strain>
    </source>
</reference>
<dbReference type="SUPFAM" id="SSF56801">
    <property type="entry name" value="Acetyl-CoA synthetase-like"/>
    <property type="match status" value="1"/>
</dbReference>
<dbReference type="Proteomes" id="UP000008783">
    <property type="component" value="Unassembled WGS sequence"/>
</dbReference>
<evidence type="ECO:0000256" key="2">
    <source>
        <dbReference type="ARBA" id="ARBA00022598"/>
    </source>
</evidence>
<dbReference type="InParanoid" id="E3KKV6"/>
<dbReference type="Gene3D" id="3.30.300.30">
    <property type="match status" value="1"/>
</dbReference>
<dbReference type="PANTHER" id="PTHR24096:SF149">
    <property type="entry name" value="AMP-BINDING DOMAIN-CONTAINING PROTEIN-RELATED"/>
    <property type="match status" value="1"/>
</dbReference>
<dbReference type="InterPro" id="IPR000873">
    <property type="entry name" value="AMP-dep_synth/lig_dom"/>
</dbReference>
<dbReference type="Gene3D" id="3.40.50.12780">
    <property type="entry name" value="N-terminal domain of ligase-like"/>
    <property type="match status" value="1"/>
</dbReference>
<feature type="domain" description="AMP-dependent synthetase/ligase" evidence="3">
    <location>
        <begin position="254"/>
        <end position="426"/>
    </location>
</feature>
<evidence type="ECO:0000256" key="1">
    <source>
        <dbReference type="ARBA" id="ARBA00006432"/>
    </source>
</evidence>
<dbReference type="InterPro" id="IPR020845">
    <property type="entry name" value="AMP-binding_CS"/>
</dbReference>
<dbReference type="GeneID" id="10526906"/>
<evidence type="ECO:0000259" key="3">
    <source>
        <dbReference type="Pfam" id="PF00501"/>
    </source>
</evidence>
<comment type="similarity">
    <text evidence="1">Belongs to the ATP-dependent AMP-binding enzyme family.</text>
</comment>
<evidence type="ECO:0000313" key="4">
    <source>
        <dbReference type="EMBL" id="EFP84931.2"/>
    </source>
</evidence>
<proteinExistence type="inferred from homology"/>
<dbReference type="OrthoDB" id="1898221at2759"/>